<comment type="catalytic activity">
    <reaction evidence="12">
        <text>tRNA(Ala) + L-alanine + ATP = L-alanyl-tRNA(Ala) + AMP + diphosphate</text>
        <dbReference type="Rhea" id="RHEA:12540"/>
        <dbReference type="Rhea" id="RHEA-COMP:9657"/>
        <dbReference type="Rhea" id="RHEA-COMP:9923"/>
        <dbReference type="ChEBI" id="CHEBI:30616"/>
        <dbReference type="ChEBI" id="CHEBI:33019"/>
        <dbReference type="ChEBI" id="CHEBI:57972"/>
        <dbReference type="ChEBI" id="CHEBI:78442"/>
        <dbReference type="ChEBI" id="CHEBI:78497"/>
        <dbReference type="ChEBI" id="CHEBI:456215"/>
        <dbReference type="EC" id="6.1.1.7"/>
    </reaction>
</comment>
<keyword evidence="9 12" id="KW-0694">RNA-binding</keyword>
<evidence type="ECO:0000256" key="3">
    <source>
        <dbReference type="ARBA" id="ARBA00022555"/>
    </source>
</evidence>
<dbReference type="CDD" id="cd00673">
    <property type="entry name" value="AlaRS_core"/>
    <property type="match status" value="1"/>
</dbReference>
<keyword evidence="3 12" id="KW-0820">tRNA-binding</keyword>
<dbReference type="Gene3D" id="6.10.250.550">
    <property type="match status" value="1"/>
</dbReference>
<dbReference type="InterPro" id="IPR018165">
    <property type="entry name" value="Ala-tRNA-synth_IIc_core"/>
</dbReference>
<keyword evidence="4 12" id="KW-0436">Ligase</keyword>
<keyword evidence="15" id="KW-1185">Reference proteome</keyword>
<comment type="domain">
    <text evidence="12">Consists of three domains; the N-terminal catalytic domain, the editing domain and the C-terminal C-Ala domain. The editing domain removes incorrectly charged amino acids, while the C-Ala domain, along with tRNA(Ala), serves as a bridge to cooperatively bring together the editing and aminoacylation centers thus stimulating deacylation of misacylated tRNAs.</text>
</comment>
<dbReference type="GO" id="GO:0004813">
    <property type="term" value="F:alanine-tRNA ligase activity"/>
    <property type="evidence" value="ECO:0007669"/>
    <property type="project" value="UniProtKB-EC"/>
</dbReference>
<keyword evidence="6 12" id="KW-0547">Nucleotide-binding</keyword>
<dbReference type="HAMAP" id="MF_00036_A">
    <property type="entry name" value="Ala_tRNA_synth_A"/>
    <property type="match status" value="1"/>
</dbReference>
<dbReference type="InterPro" id="IPR018163">
    <property type="entry name" value="Thr/Ala-tRNA-synth_IIc_edit"/>
</dbReference>
<dbReference type="Gene3D" id="3.10.310.40">
    <property type="match status" value="1"/>
</dbReference>
<dbReference type="Pfam" id="PF02272">
    <property type="entry name" value="DHHA1"/>
    <property type="match status" value="1"/>
</dbReference>
<organism evidence="14 15">
    <name type="scientific">Methanoculleus caldifontis</name>
    <dbReference type="NCBI Taxonomy" id="2651577"/>
    <lineage>
        <taxon>Archaea</taxon>
        <taxon>Methanobacteriati</taxon>
        <taxon>Methanobacteriota</taxon>
        <taxon>Stenosarchaea group</taxon>
        <taxon>Methanomicrobia</taxon>
        <taxon>Methanomicrobiales</taxon>
        <taxon>Methanomicrobiaceae</taxon>
        <taxon>Methanoculleus</taxon>
    </lineage>
</organism>
<dbReference type="EC" id="6.1.1.7" evidence="12"/>
<dbReference type="InterPro" id="IPR045864">
    <property type="entry name" value="aa-tRNA-synth_II/BPL/LPL"/>
</dbReference>
<sequence length="914" mass="100492">MLEEEYTLDYFRSQGFERKVCKSCGAAFWTRDPEQELCGDAPCVTYNFIGNPVFKPHTVDEMREAFLSFFERHGHTRLARYPVAARWRDDIYLTIASIADFQPFVTSGVVPPPANPLTISQPCIRLNDLDSVGRSGRHLTLFEMMAHHAFNTPEEQIYWKNETVSLCDEFIASIGGDLSRVTYKEHPWYGGGNAGASVEVLIGGLEVATLVFMNLGRQKTDKPPVDVNGVPYYPMRLNIVDTGYGLERFVWASKGSPTIYDAVFPKMVSRLMRSAHLEDLLDNPEFTKIMGLSARCAGVMDISGTNLHNLRRKVAESIDVPVDRLERIVVPIEKVYAIADHTRCLAYMLGDCIVPSNVREGYLARLVLRRTLRMMNDLSMDEDLGDLVEAQMQAVGIANFGQDAGVVREIVENEKVRYASTLERGTRIVQKIARNYKAKSASVPLDEVITLYDSHGIPPEMIKDVAAAEGAVVEIPDNFYSLIADVHSEAQKEAEGQDPLAPYRERAKTLPPTKKLYYELPCEIEFEAMVLDYFDGMAVLDQTLFYPEGGGQPSDTGTLVAANHMVRVEEATKIGEVILHRVTGGPLRRGDRVKGMVDEERRLSMMRHHTATHVLLHASKVVLGAHVHQAGAQKGSEASRLDIRHYKHITTDELKRIEVEANRLVMADSQVCIKIEERTKAEQKYGFGLYQGGVPPGRDIRTVQVGSDVQACAGTHVRSTGEIGPVKILGLEHIQDGVERLVFAAGVAAVRAMQGMEDLLRTSAEVVSVQPDNLPAAVTRFFGEWKDQKKEIERLQKKVVELEMQNLDGEVVDGIRVVVRQVDAAQKELVALATTIANEGGVALLASGDGNVKVVATSGNPAVNAAEIVSEVCGVLGGKGGGKQGLAQGAGADASRLGQALEHGRSKILEALHG</sequence>
<dbReference type="Pfam" id="PF01411">
    <property type="entry name" value="tRNA-synt_2c"/>
    <property type="match status" value="1"/>
</dbReference>
<dbReference type="SMART" id="SM00863">
    <property type="entry name" value="tRNA_SAD"/>
    <property type="match status" value="1"/>
</dbReference>
<dbReference type="SUPFAM" id="SSF55681">
    <property type="entry name" value="Class II aaRS and biotin synthetases"/>
    <property type="match status" value="1"/>
</dbReference>
<dbReference type="SUPFAM" id="SSF55186">
    <property type="entry name" value="ThrRS/AlaRS common domain"/>
    <property type="match status" value="1"/>
</dbReference>
<dbReference type="PRINTS" id="PR00980">
    <property type="entry name" value="TRNASYNTHALA"/>
</dbReference>
<evidence type="ECO:0000256" key="6">
    <source>
        <dbReference type="ARBA" id="ARBA00022741"/>
    </source>
</evidence>
<evidence type="ECO:0000256" key="7">
    <source>
        <dbReference type="ARBA" id="ARBA00022833"/>
    </source>
</evidence>
<comment type="caution">
    <text evidence="14">The sequence shown here is derived from an EMBL/GenBank/DDBJ whole genome shotgun (WGS) entry which is preliminary data.</text>
</comment>
<feature type="binding site" evidence="12">
    <location>
        <position position="609"/>
    </location>
    <ligand>
        <name>Zn(2+)</name>
        <dbReference type="ChEBI" id="CHEBI:29105"/>
    </ligand>
</feature>
<accession>A0ABU3X1Q8</accession>
<evidence type="ECO:0000256" key="2">
    <source>
        <dbReference type="ARBA" id="ARBA00022490"/>
    </source>
</evidence>
<dbReference type="EMBL" id="WBKO01000001">
    <property type="protein sequence ID" value="MDV2481998.1"/>
    <property type="molecule type" value="Genomic_DNA"/>
</dbReference>
<feature type="binding site" evidence="12">
    <location>
        <position position="716"/>
    </location>
    <ligand>
        <name>Zn(2+)</name>
        <dbReference type="ChEBI" id="CHEBI:29105"/>
    </ligand>
</feature>
<keyword evidence="2 12" id="KW-0963">Cytoplasm</keyword>
<dbReference type="InterPro" id="IPR018162">
    <property type="entry name" value="Ala-tRNA-ligase_IIc_anticod-bd"/>
</dbReference>
<evidence type="ECO:0000256" key="5">
    <source>
        <dbReference type="ARBA" id="ARBA00022723"/>
    </source>
</evidence>
<dbReference type="InterPro" id="IPR002318">
    <property type="entry name" value="Ala-tRNA-lgiase_IIc"/>
</dbReference>
<name>A0ABU3X1Q8_9EURY</name>
<comment type="subcellular location">
    <subcellularLocation>
        <location evidence="12">Cytoplasm</location>
    </subcellularLocation>
</comment>
<comment type="function">
    <text evidence="12">Catalyzes the attachment of alanine to tRNA(Ala) in a two-step reaction: alanine is first activated by ATP to form Ala-AMP and then transferred to the acceptor end of tRNA(Ala). Also edits incorrectly charged Ser-tRNA(Ala) and Gly-tRNA(Ala) via its editing domain.</text>
</comment>
<dbReference type="Gene3D" id="2.40.30.130">
    <property type="match status" value="1"/>
</dbReference>
<feature type="binding site" evidence="12">
    <location>
        <position position="613"/>
    </location>
    <ligand>
        <name>Zn(2+)</name>
        <dbReference type="ChEBI" id="CHEBI:29105"/>
    </ligand>
</feature>
<evidence type="ECO:0000256" key="12">
    <source>
        <dbReference type="HAMAP-Rule" id="MF_00036"/>
    </source>
</evidence>
<dbReference type="InterPro" id="IPR022429">
    <property type="entry name" value="Ala-tRNA_lgiase_arc"/>
</dbReference>
<evidence type="ECO:0000256" key="11">
    <source>
        <dbReference type="ARBA" id="ARBA00023146"/>
    </source>
</evidence>
<dbReference type="Proteomes" id="UP001281203">
    <property type="component" value="Unassembled WGS sequence"/>
</dbReference>
<evidence type="ECO:0000256" key="4">
    <source>
        <dbReference type="ARBA" id="ARBA00022598"/>
    </source>
</evidence>
<dbReference type="NCBIfam" id="TIGR03683">
    <property type="entry name" value="A-tRNA_syn_arch"/>
    <property type="match status" value="1"/>
</dbReference>
<dbReference type="Gene3D" id="3.30.930.10">
    <property type="entry name" value="Bira Bifunctional Protein, Domain 2"/>
    <property type="match status" value="1"/>
</dbReference>
<gene>
    <name evidence="12 14" type="primary">alaS</name>
    <name evidence="14" type="ORF">F8E02_08240</name>
</gene>
<keyword evidence="7 12" id="KW-0862">Zinc</keyword>
<comment type="cofactor">
    <cofactor evidence="12">
        <name>Zn(2+)</name>
        <dbReference type="ChEBI" id="CHEBI:29105"/>
    </cofactor>
    <text evidence="12">Binds 1 zinc ion per subunit.</text>
</comment>
<evidence type="ECO:0000313" key="15">
    <source>
        <dbReference type="Proteomes" id="UP001281203"/>
    </source>
</evidence>
<evidence type="ECO:0000256" key="1">
    <source>
        <dbReference type="ARBA" id="ARBA00008226"/>
    </source>
</evidence>
<keyword evidence="11 12" id="KW-0030">Aminoacyl-tRNA synthetase</keyword>
<dbReference type="InterPro" id="IPR003156">
    <property type="entry name" value="DHHA1_dom"/>
</dbReference>
<dbReference type="Gene3D" id="3.30.980.10">
    <property type="entry name" value="Threonyl-trna Synthetase, Chain A, domain 2"/>
    <property type="match status" value="1"/>
</dbReference>
<evidence type="ECO:0000313" key="14">
    <source>
        <dbReference type="EMBL" id="MDV2481998.1"/>
    </source>
</evidence>
<dbReference type="Gene3D" id="3.30.54.20">
    <property type="match status" value="1"/>
</dbReference>
<feature type="binding site" evidence="12">
    <location>
        <position position="712"/>
    </location>
    <ligand>
        <name>Zn(2+)</name>
        <dbReference type="ChEBI" id="CHEBI:29105"/>
    </ligand>
</feature>
<dbReference type="InterPro" id="IPR050058">
    <property type="entry name" value="Ala-tRNA_ligase"/>
</dbReference>
<dbReference type="Pfam" id="PF07973">
    <property type="entry name" value="tRNA_SAD"/>
    <property type="match status" value="1"/>
</dbReference>
<feature type="domain" description="Alanyl-transfer RNA synthetases family profile" evidence="13">
    <location>
        <begin position="57"/>
        <end position="755"/>
    </location>
</feature>
<dbReference type="InterPro" id="IPR012947">
    <property type="entry name" value="tRNA_SAD"/>
</dbReference>
<dbReference type="InterPro" id="IPR018164">
    <property type="entry name" value="Ala-tRNA-synth_IIc_N"/>
</dbReference>
<dbReference type="NCBIfam" id="TIGR00344">
    <property type="entry name" value="alaS"/>
    <property type="match status" value="1"/>
</dbReference>
<keyword evidence="8 12" id="KW-0067">ATP-binding</keyword>
<keyword evidence="10 12" id="KW-0648">Protein biosynthesis</keyword>
<keyword evidence="5 12" id="KW-0479">Metal-binding</keyword>
<dbReference type="RefSeq" id="WP_317065021.1">
    <property type="nucleotide sequence ID" value="NZ_WBKO01000001.1"/>
</dbReference>
<dbReference type="InterPro" id="IPR009000">
    <property type="entry name" value="Transl_B-barrel_sf"/>
</dbReference>
<evidence type="ECO:0000256" key="8">
    <source>
        <dbReference type="ARBA" id="ARBA00022840"/>
    </source>
</evidence>
<dbReference type="PANTHER" id="PTHR11777">
    <property type="entry name" value="ALANYL-TRNA SYNTHETASE"/>
    <property type="match status" value="1"/>
</dbReference>
<proteinExistence type="inferred from homology"/>
<dbReference type="SUPFAM" id="SSF101353">
    <property type="entry name" value="Putative anticodon-binding domain of alanyl-tRNA synthetase (AlaRS)"/>
    <property type="match status" value="1"/>
</dbReference>
<evidence type="ECO:0000256" key="10">
    <source>
        <dbReference type="ARBA" id="ARBA00022917"/>
    </source>
</evidence>
<evidence type="ECO:0000259" key="13">
    <source>
        <dbReference type="PROSITE" id="PS50860"/>
    </source>
</evidence>
<dbReference type="PROSITE" id="PS50860">
    <property type="entry name" value="AA_TRNA_LIGASE_II_ALA"/>
    <property type="match status" value="1"/>
</dbReference>
<dbReference type="SUPFAM" id="SSF50447">
    <property type="entry name" value="Translation proteins"/>
    <property type="match status" value="1"/>
</dbReference>
<protein>
    <recommendedName>
        <fullName evidence="12">Alanine--tRNA ligase</fullName>
        <ecNumber evidence="12">6.1.1.7</ecNumber>
    </recommendedName>
    <alternativeName>
        <fullName evidence="12">Alanyl-tRNA synthetase</fullName>
        <shortName evidence="12">AlaRS</shortName>
    </alternativeName>
</protein>
<comment type="similarity">
    <text evidence="1 12">Belongs to the class-II aminoacyl-tRNA synthetase family.</text>
</comment>
<dbReference type="PANTHER" id="PTHR11777:SF9">
    <property type="entry name" value="ALANINE--TRNA LIGASE, CYTOPLASMIC"/>
    <property type="match status" value="1"/>
</dbReference>
<evidence type="ECO:0000256" key="9">
    <source>
        <dbReference type="ARBA" id="ARBA00022884"/>
    </source>
</evidence>
<reference evidence="14 15" key="1">
    <citation type="submission" date="2019-10" db="EMBL/GenBank/DDBJ databases">
        <title>Isolation and characterization of Methanoculleus sp. Wushi-C6 from a hot spring well.</title>
        <authorList>
            <person name="Chen S.-C."/>
            <person name="Lan Z.-H."/>
            <person name="You Y.-T."/>
            <person name="Lai M.-C."/>
        </authorList>
    </citation>
    <scope>NUCLEOTIDE SEQUENCE [LARGE SCALE GENOMIC DNA]</scope>
    <source>
        <strain evidence="14 15">Wushi-C6</strain>
    </source>
</reference>